<dbReference type="AlphaFoldDB" id="A0A9X3PDV4"/>
<evidence type="ECO:0000313" key="4">
    <source>
        <dbReference type="EMBL" id="MDR7341223.1"/>
    </source>
</evidence>
<evidence type="ECO:0000313" key="6">
    <source>
        <dbReference type="Proteomes" id="UP001183604"/>
    </source>
</evidence>
<dbReference type="EMBL" id="JAPZVQ010000001">
    <property type="protein sequence ID" value="MDA1383784.1"/>
    <property type="molecule type" value="Genomic_DNA"/>
</dbReference>
<evidence type="ECO:0000313" key="3">
    <source>
        <dbReference type="EMBL" id="MDA1383784.1"/>
    </source>
</evidence>
<dbReference type="PANTHER" id="PTHR34109:SF1">
    <property type="entry name" value="VOC DOMAIN-CONTAINING PROTEIN"/>
    <property type="match status" value="1"/>
</dbReference>
<dbReference type="InterPro" id="IPR037523">
    <property type="entry name" value="VOC_core"/>
</dbReference>
<organism evidence="3 5">
    <name type="scientific">Glycomyces lechevalierae</name>
    <dbReference type="NCBI Taxonomy" id="256034"/>
    <lineage>
        <taxon>Bacteria</taxon>
        <taxon>Bacillati</taxon>
        <taxon>Actinomycetota</taxon>
        <taxon>Actinomycetes</taxon>
        <taxon>Glycomycetales</taxon>
        <taxon>Glycomycetaceae</taxon>
        <taxon>Glycomyces</taxon>
    </lineage>
</organism>
<evidence type="ECO:0000256" key="1">
    <source>
        <dbReference type="SAM" id="MobiDB-lite"/>
    </source>
</evidence>
<dbReference type="InterPro" id="IPR004360">
    <property type="entry name" value="Glyas_Fos-R_dOase_dom"/>
</dbReference>
<dbReference type="CDD" id="cd07246">
    <property type="entry name" value="VOC_like"/>
    <property type="match status" value="1"/>
</dbReference>
<sequence length="208" mass="22414">MTATPAPIPEGYGTVTPWIITSDTARVIAFIEDAFDGEELGRVEGPVPGRIGHAEVRIGTSIVMLFDSPFTVDTPAMLRLYTEDAEAQLERAVKAGATVVTPVTDVQAWGDRVARLRDPLGNLWWLQERVEDPSPEEAMRRMGEPRYLKAMEQTQIMDAPGLVLPAAPPGRTEAGGRPSGLGPSLTPPGCRPRTPCPSLSSRRSRGTG</sequence>
<evidence type="ECO:0000259" key="2">
    <source>
        <dbReference type="PROSITE" id="PS51819"/>
    </source>
</evidence>
<proteinExistence type="predicted"/>
<dbReference type="RefSeq" id="WP_270120039.1">
    <property type="nucleotide sequence ID" value="NZ_BAAAOM010000001.1"/>
</dbReference>
<dbReference type="Gene3D" id="3.30.720.120">
    <property type="match status" value="1"/>
</dbReference>
<accession>A0A9X3PDV4</accession>
<feature type="region of interest" description="Disordered" evidence="1">
    <location>
        <begin position="161"/>
        <end position="208"/>
    </location>
</feature>
<dbReference type="EMBL" id="JAVDYD010000001">
    <property type="protein sequence ID" value="MDR7341223.1"/>
    <property type="molecule type" value="Genomic_DNA"/>
</dbReference>
<gene>
    <name evidence="4" type="ORF">J2S69_004942</name>
    <name evidence="3" type="ORF">O2L01_02210</name>
</gene>
<protein>
    <submittedName>
        <fullName evidence="4">Glyoxalase superfamily protein PhnB</fullName>
    </submittedName>
    <submittedName>
        <fullName evidence="3">VOC family protein</fullName>
    </submittedName>
</protein>
<evidence type="ECO:0000313" key="5">
    <source>
        <dbReference type="Proteomes" id="UP001145799"/>
    </source>
</evidence>
<dbReference type="Pfam" id="PF00903">
    <property type="entry name" value="Glyoxalase"/>
    <property type="match status" value="1"/>
</dbReference>
<dbReference type="Gene3D" id="3.30.720.110">
    <property type="match status" value="1"/>
</dbReference>
<dbReference type="InterPro" id="IPR029068">
    <property type="entry name" value="Glyas_Bleomycin-R_OHBP_Dase"/>
</dbReference>
<keyword evidence="6" id="KW-1185">Reference proteome</keyword>
<feature type="domain" description="VOC" evidence="2">
    <location>
        <begin position="11"/>
        <end position="129"/>
    </location>
</feature>
<name>A0A9X3PDV4_9ACTN</name>
<dbReference type="Proteomes" id="UP001183604">
    <property type="component" value="Unassembled WGS sequence"/>
</dbReference>
<dbReference type="Proteomes" id="UP001145799">
    <property type="component" value="Unassembled WGS sequence"/>
</dbReference>
<reference evidence="4 6" key="2">
    <citation type="submission" date="2023-07" db="EMBL/GenBank/DDBJ databases">
        <title>Sequencing the genomes of 1000 actinobacteria strains.</title>
        <authorList>
            <person name="Klenk H.-P."/>
        </authorList>
    </citation>
    <scope>NUCLEOTIDE SEQUENCE [LARGE SCALE GENOMIC DNA]</scope>
    <source>
        <strain evidence="4 6">DSM 44724</strain>
    </source>
</reference>
<dbReference type="SUPFAM" id="SSF54593">
    <property type="entry name" value="Glyoxalase/Bleomycin resistance protein/Dihydroxybiphenyl dioxygenase"/>
    <property type="match status" value="1"/>
</dbReference>
<comment type="caution">
    <text evidence="3">The sequence shown here is derived from an EMBL/GenBank/DDBJ whole genome shotgun (WGS) entry which is preliminary data.</text>
</comment>
<dbReference type="PROSITE" id="PS51819">
    <property type="entry name" value="VOC"/>
    <property type="match status" value="1"/>
</dbReference>
<reference evidence="3" key="1">
    <citation type="submission" date="2022-12" db="EMBL/GenBank/DDBJ databases">
        <title>Gycomyces niveus sp.nov., a novel actinomycete isolated from soil in Shouguang.</title>
        <authorList>
            <person name="Yang X."/>
        </authorList>
    </citation>
    <scope>NUCLEOTIDE SEQUENCE</scope>
    <source>
        <strain evidence="3">DSM 44724</strain>
    </source>
</reference>
<dbReference type="PANTHER" id="PTHR34109">
    <property type="entry name" value="BNAUNNG04460D PROTEIN-RELATED"/>
    <property type="match status" value="1"/>
</dbReference>